<dbReference type="Pfam" id="PF00535">
    <property type="entry name" value="Glycos_transf_2"/>
    <property type="match status" value="1"/>
</dbReference>
<evidence type="ECO:0000259" key="1">
    <source>
        <dbReference type="Pfam" id="PF00535"/>
    </source>
</evidence>
<sequence length="279" mass="32337">MNIDIICPLYNAQAYIKKLHVSLLMQENVNINSINYALTRSNDNTQEILQKNGCNYTLVEPSDFSHSATREMMAKKCNGDIIVFISQDIIIKRKDWLFNLTKDIINGNCEAAYSRQISSKDNIEKYTREKNYGSHSFIKTKKDIHKLGLNTFFFSDASSAIDRKVFESLNYYDGKRFTSNEDQYIAHKLIMNGYRIKYCADSEVIHSHDFNFKTLYKRYHDTGDFYRAEPYMNSYGTNSAGAGMAKYILKRIIQDRNVKAALEFIPNMLARVLGMKAYK</sequence>
<dbReference type="InterPro" id="IPR001173">
    <property type="entry name" value="Glyco_trans_2-like"/>
</dbReference>
<accession>A0A7G9GM64</accession>
<dbReference type="InterPro" id="IPR029044">
    <property type="entry name" value="Nucleotide-diphossugar_trans"/>
</dbReference>
<dbReference type="GO" id="GO:0016758">
    <property type="term" value="F:hexosyltransferase activity"/>
    <property type="evidence" value="ECO:0007669"/>
    <property type="project" value="UniProtKB-ARBA"/>
</dbReference>
<dbReference type="AlphaFoldDB" id="A0A7G9GM64"/>
<dbReference type="RefSeq" id="WP_117456123.1">
    <property type="nucleotide sequence ID" value="NZ_CP060636.1"/>
</dbReference>
<keyword evidence="2" id="KW-0808">Transferase</keyword>
<proteinExistence type="predicted"/>
<feature type="domain" description="Glycosyltransferase 2-like" evidence="1">
    <location>
        <begin position="5"/>
        <end position="168"/>
    </location>
</feature>
<evidence type="ECO:0000313" key="3">
    <source>
        <dbReference type="Proteomes" id="UP000515856"/>
    </source>
</evidence>
<dbReference type="PANTHER" id="PTHR22916">
    <property type="entry name" value="GLYCOSYLTRANSFERASE"/>
    <property type="match status" value="1"/>
</dbReference>
<evidence type="ECO:0000313" key="2">
    <source>
        <dbReference type="EMBL" id="QNM11896.1"/>
    </source>
</evidence>
<gene>
    <name evidence="2" type="ORF">H9Q80_16865</name>
</gene>
<dbReference type="Gene3D" id="3.90.550.10">
    <property type="entry name" value="Spore Coat Polysaccharide Biosynthesis Protein SpsA, Chain A"/>
    <property type="match status" value="1"/>
</dbReference>
<dbReference type="Proteomes" id="UP000515856">
    <property type="component" value="Chromosome"/>
</dbReference>
<dbReference type="PANTHER" id="PTHR22916:SF3">
    <property type="entry name" value="UDP-GLCNAC:BETAGAL BETA-1,3-N-ACETYLGLUCOSAMINYLTRANSFERASE-LIKE PROTEIN 1"/>
    <property type="match status" value="1"/>
</dbReference>
<dbReference type="EMBL" id="CP060636">
    <property type="protein sequence ID" value="QNM11896.1"/>
    <property type="molecule type" value="Genomic_DNA"/>
</dbReference>
<reference evidence="2 3" key="1">
    <citation type="submission" date="2020-08" db="EMBL/GenBank/DDBJ databases">
        <authorList>
            <person name="Liu C."/>
            <person name="Sun Q."/>
        </authorList>
    </citation>
    <scope>NUCLEOTIDE SEQUENCE [LARGE SCALE GENOMIC DNA]</scope>
    <source>
        <strain evidence="2 3">NSJ-61</strain>
    </source>
</reference>
<dbReference type="KEGG" id="ehn:H9Q80_16865"/>
<dbReference type="SUPFAM" id="SSF53448">
    <property type="entry name" value="Nucleotide-diphospho-sugar transferases"/>
    <property type="match status" value="1"/>
</dbReference>
<keyword evidence="3" id="KW-1185">Reference proteome</keyword>
<name>A0A7G9GM64_9FIRM</name>
<organism evidence="2 3">
    <name type="scientific">[Eubacterium] hominis</name>
    <dbReference type="NCBI Taxonomy" id="2764325"/>
    <lineage>
        <taxon>Bacteria</taxon>
        <taxon>Bacillati</taxon>
        <taxon>Bacillota</taxon>
        <taxon>Erysipelotrichia</taxon>
        <taxon>Erysipelotrichales</taxon>
        <taxon>Erysipelotrichaceae</taxon>
        <taxon>Amedibacillus</taxon>
    </lineage>
</organism>
<protein>
    <submittedName>
        <fullName evidence="2">Glycosyltransferase</fullName>
    </submittedName>
</protein>